<organism evidence="2">
    <name type="scientific">Amblyomma triste</name>
    <name type="common">Neotropical tick</name>
    <dbReference type="NCBI Taxonomy" id="251400"/>
    <lineage>
        <taxon>Eukaryota</taxon>
        <taxon>Metazoa</taxon>
        <taxon>Ecdysozoa</taxon>
        <taxon>Arthropoda</taxon>
        <taxon>Chelicerata</taxon>
        <taxon>Arachnida</taxon>
        <taxon>Acari</taxon>
        <taxon>Parasitiformes</taxon>
        <taxon>Ixodida</taxon>
        <taxon>Ixodoidea</taxon>
        <taxon>Ixodidae</taxon>
        <taxon>Amblyomminae</taxon>
        <taxon>Amblyomma</taxon>
    </lineage>
</organism>
<feature type="chain" id="PRO_5001515907" evidence="1">
    <location>
        <begin position="25"/>
        <end position="115"/>
    </location>
</feature>
<sequence length="115" mass="13107">MSCSHSQPFCLLACCVIKVDLVSCQGYFNIRILSHFGIAFPLADWLEWCHVPGLTGFERIRREELEQSWVGDAEIGWNELYTQLISVWLSVYILVSLELGSEVRKISHHPKSLVG</sequence>
<evidence type="ECO:0000313" key="2">
    <source>
        <dbReference type="EMBL" id="JAC27706.1"/>
    </source>
</evidence>
<feature type="signal peptide" evidence="1">
    <location>
        <begin position="1"/>
        <end position="24"/>
    </location>
</feature>
<dbReference type="EMBL" id="GBBM01007712">
    <property type="protein sequence ID" value="JAC27706.1"/>
    <property type="molecule type" value="mRNA"/>
</dbReference>
<protein>
    <submittedName>
        <fullName evidence="2">Putative secreted protein</fullName>
    </submittedName>
</protein>
<reference evidence="2" key="1">
    <citation type="submission" date="2014-03" db="EMBL/GenBank/DDBJ databases">
        <title>The sialotranscriptome of Amblyomma triste, Amblyomma parvum and Amblyomma cajennense ticks, uncovered by 454-based RNA-seq.</title>
        <authorList>
            <person name="Garcia G.R."/>
            <person name="Gardinassi L.G."/>
            <person name="Ribeiro J.M."/>
            <person name="Anatriello E."/>
            <person name="Ferreira B.R."/>
            <person name="Moreira H.N."/>
            <person name="Mafra C."/>
            <person name="Olegario M.M."/>
            <person name="Szabo P.J."/>
            <person name="Miranda-Santos I.K."/>
            <person name="Maruyama S.R."/>
        </authorList>
    </citation>
    <scope>NUCLEOTIDE SEQUENCE</scope>
    <source>
        <strain evidence="2">Mato Grasso do Sul</strain>
        <tissue evidence="2">Salivary glands</tissue>
    </source>
</reference>
<accession>A0A023G0L0</accession>
<name>A0A023G0L0_AMBTT</name>
<dbReference type="AlphaFoldDB" id="A0A023G0L0"/>
<keyword evidence="1" id="KW-0732">Signal</keyword>
<proteinExistence type="evidence at transcript level"/>
<evidence type="ECO:0000256" key="1">
    <source>
        <dbReference type="SAM" id="SignalP"/>
    </source>
</evidence>